<evidence type="ECO:0000313" key="2">
    <source>
        <dbReference type="EMBL" id="WED77478.1"/>
    </source>
</evidence>
<organism evidence="2 3">
    <name type="scientific">Aeromonas allosaccharophila</name>
    <dbReference type="NCBI Taxonomy" id="656"/>
    <lineage>
        <taxon>Bacteria</taxon>
        <taxon>Pseudomonadati</taxon>
        <taxon>Pseudomonadota</taxon>
        <taxon>Gammaproteobacteria</taxon>
        <taxon>Aeromonadales</taxon>
        <taxon>Aeromonadaceae</taxon>
        <taxon>Aeromonas</taxon>
    </lineage>
</organism>
<protein>
    <recommendedName>
        <fullName evidence="4">DUF3450 domain-containing protein</fullName>
    </recommendedName>
</protein>
<feature type="signal peptide" evidence="1">
    <location>
        <begin position="1"/>
        <end position="23"/>
    </location>
</feature>
<accession>A0AAX3NTN5</accession>
<dbReference type="RefSeq" id="WP_275057485.1">
    <property type="nucleotide sequence ID" value="NZ_CP118988.1"/>
</dbReference>
<sequence>MKPIPALLLSLTLCTILGATSNASEINMSWQWRSTDGQRKHFQLTTDDQVMAASRHEMSLLEASLTNPLETLYAYISPRLYNSINLINQSSPETATKFRNLEQAFTLRDNSMESLLFWQAYQQYQEDAFYQMRVVPCVHPANRKLPCVRPDYSQLFYHFKGQLKPLAQQFAAKDLATSVSLLQEWLNAIPTQPEQLDHFAPPLQALQENKADSDEKALLMASLLAELAPQYVLSIIYPDISIGSVSPAWLAITADSGVPGDVVVINNQRHVLLTGSPLLAQQMTMAKIPLISESLY</sequence>
<reference evidence="2" key="1">
    <citation type="submission" date="2023-02" db="EMBL/GenBank/DDBJ databases">
        <title>The sequence of Aeromonas allosaccharophila K520.</title>
        <authorList>
            <person name="Luo X."/>
        </authorList>
    </citation>
    <scope>NUCLEOTIDE SEQUENCE</scope>
    <source>
        <strain evidence="2">K520</strain>
    </source>
</reference>
<gene>
    <name evidence="2" type="ORF">PYU98_04295</name>
</gene>
<dbReference type="EMBL" id="CP118988">
    <property type="protein sequence ID" value="WED77478.1"/>
    <property type="molecule type" value="Genomic_DNA"/>
</dbReference>
<dbReference type="AlphaFoldDB" id="A0AAX3NTN5"/>
<dbReference type="Proteomes" id="UP001213721">
    <property type="component" value="Chromosome"/>
</dbReference>
<feature type="chain" id="PRO_5043668343" description="DUF3450 domain-containing protein" evidence="1">
    <location>
        <begin position="24"/>
        <end position="296"/>
    </location>
</feature>
<keyword evidence="1" id="KW-0732">Signal</keyword>
<evidence type="ECO:0000256" key="1">
    <source>
        <dbReference type="SAM" id="SignalP"/>
    </source>
</evidence>
<evidence type="ECO:0008006" key="4">
    <source>
        <dbReference type="Google" id="ProtNLM"/>
    </source>
</evidence>
<name>A0AAX3NTN5_9GAMM</name>
<evidence type="ECO:0000313" key="3">
    <source>
        <dbReference type="Proteomes" id="UP001213721"/>
    </source>
</evidence>
<proteinExistence type="predicted"/>